<dbReference type="InterPro" id="IPR023235">
    <property type="entry name" value="FAM105"/>
</dbReference>
<evidence type="ECO:0000256" key="1">
    <source>
        <dbReference type="ARBA" id="ARBA00004496"/>
    </source>
</evidence>
<keyword evidence="3" id="KW-0963">Cytoplasm</keyword>
<name>H2ZTU3_LATCH</name>
<accession>H2ZTU3</accession>
<comment type="similarity">
    <text evidence="2">Belongs to the peptidase C65 family. Otulin subfamily.</text>
</comment>
<proteinExistence type="inferred from homology"/>
<dbReference type="EMBL" id="AFYH01211708">
    <property type="status" value="NOT_ANNOTATED_CDS"/>
    <property type="molecule type" value="Genomic_DNA"/>
</dbReference>
<dbReference type="InterPro" id="IPR023237">
    <property type="entry name" value="Otulin"/>
</dbReference>
<feature type="active site" evidence="4">
    <location>
        <position position="185"/>
    </location>
</feature>
<dbReference type="PRINTS" id="PR02055">
    <property type="entry name" value="PROTEINF105"/>
</dbReference>
<keyword evidence="7" id="KW-1185">Reference proteome</keyword>
<dbReference type="GeneTree" id="ENSGT00390000009802"/>
<organism evidence="6 7">
    <name type="scientific">Latimeria chalumnae</name>
    <name type="common">Coelacanth</name>
    <dbReference type="NCBI Taxonomy" id="7897"/>
    <lineage>
        <taxon>Eukaryota</taxon>
        <taxon>Metazoa</taxon>
        <taxon>Chordata</taxon>
        <taxon>Craniata</taxon>
        <taxon>Vertebrata</taxon>
        <taxon>Euteleostomi</taxon>
        <taxon>Coelacanthiformes</taxon>
        <taxon>Coelacanthidae</taxon>
        <taxon>Latimeria</taxon>
    </lineage>
</organism>
<gene>
    <name evidence="6" type="primary">OTULIN</name>
</gene>
<dbReference type="GO" id="GO:0005737">
    <property type="term" value="C:cytoplasm"/>
    <property type="evidence" value="ECO:0007669"/>
    <property type="project" value="UniProtKB-SubCell"/>
</dbReference>
<dbReference type="HOGENOM" id="CLU_051856_1_0_1"/>
<dbReference type="Proteomes" id="UP000008672">
    <property type="component" value="Unassembled WGS sequence"/>
</dbReference>
<reference evidence="6" key="2">
    <citation type="submission" date="2025-08" db="UniProtKB">
        <authorList>
            <consortium name="Ensembl"/>
        </authorList>
    </citation>
    <scope>IDENTIFICATION</scope>
</reference>
<evidence type="ECO:0000256" key="3">
    <source>
        <dbReference type="ARBA" id="ARBA00022490"/>
    </source>
</evidence>
<dbReference type="EMBL" id="AFYH01211706">
    <property type="status" value="NOT_ANNOTATED_CDS"/>
    <property type="molecule type" value="Genomic_DNA"/>
</dbReference>
<evidence type="ECO:0000256" key="4">
    <source>
        <dbReference type="PIRSR" id="PIRSR623237-1"/>
    </source>
</evidence>
<protein>
    <submittedName>
        <fullName evidence="6">OTU deubiquitinase with linear linkage specificity</fullName>
    </submittedName>
</protein>
<reference evidence="6" key="3">
    <citation type="submission" date="2025-09" db="UniProtKB">
        <authorList>
            <consortium name="Ensembl"/>
        </authorList>
    </citation>
    <scope>IDENTIFICATION</scope>
</reference>
<comment type="subcellular location">
    <subcellularLocation>
        <location evidence="1">Cytoplasm</location>
    </subcellularLocation>
</comment>
<evidence type="ECO:0000256" key="5">
    <source>
        <dbReference type="PIRSR" id="PIRSR623237-2"/>
    </source>
</evidence>
<dbReference type="Bgee" id="ENSLACG00000000729">
    <property type="expression patterns" value="Expressed in muscle tissue and 6 other cell types or tissues"/>
</dbReference>
<evidence type="ECO:0000313" key="7">
    <source>
        <dbReference type="Proteomes" id="UP000008672"/>
    </source>
</evidence>
<dbReference type="GO" id="GO:0004843">
    <property type="term" value="F:cysteine-type deubiquitinase activity"/>
    <property type="evidence" value="ECO:0007669"/>
    <property type="project" value="InterPro"/>
</dbReference>
<evidence type="ECO:0000256" key="2">
    <source>
        <dbReference type="ARBA" id="ARBA00010267"/>
    </source>
</evidence>
<dbReference type="Pfam" id="PF16218">
    <property type="entry name" value="Peptidase_C101"/>
    <property type="match status" value="1"/>
</dbReference>
<feature type="site" description="Linear diubiquitin binding" evidence="5">
    <location>
        <position position="160"/>
    </location>
</feature>
<dbReference type="AlphaFoldDB" id="H2ZTU3"/>
<dbReference type="Ensembl" id="ENSLACT00000000822.1">
    <property type="protein sequence ID" value="ENSLACP00000000814.1"/>
    <property type="gene ID" value="ENSLACG00000000729.1"/>
</dbReference>
<reference evidence="7" key="1">
    <citation type="submission" date="2011-08" db="EMBL/GenBank/DDBJ databases">
        <title>The draft genome of Latimeria chalumnae.</title>
        <authorList>
            <person name="Di Palma F."/>
            <person name="Alfoldi J."/>
            <person name="Johnson J."/>
            <person name="Berlin A."/>
            <person name="Gnerre S."/>
            <person name="Jaffe D."/>
            <person name="MacCallum I."/>
            <person name="Young S."/>
            <person name="Walker B.J."/>
            <person name="Lander E."/>
            <person name="Lindblad-Toh K."/>
        </authorList>
    </citation>
    <scope>NUCLEOTIDE SEQUENCE [LARGE SCALE GENOMIC DNA]</scope>
    <source>
        <strain evidence="7">Wild caught</strain>
    </source>
</reference>
<sequence>IQIPEKLAKREDLMSQWRLRQSPEGEKENPVLKLKEYLELLKKKWADLCGIENAEERQAVCDKIFEDEEEEYCLYEAVKLLMFNMAINLNDEKEEGKDVPVFVWLLFARDTCTNPMELLKNHLNQVGNSGGLEQVEMFLLGYALQVTIHVYRLYRCETDEFITFYPDDHKEDWPQVTLLTEDDRHYNVPVGKREDHKEVQES</sequence>
<dbReference type="PANTHER" id="PTHR33662">
    <property type="entry name" value="OTU DEUBIQUITINASE WITH LINEAR LINKAGE-SPECIFICITY A-RELATED"/>
    <property type="match status" value="1"/>
</dbReference>
<evidence type="ECO:0000313" key="6">
    <source>
        <dbReference type="Ensembl" id="ENSLACP00000000814.1"/>
    </source>
</evidence>
<dbReference type="EMBL" id="AFYH01211707">
    <property type="status" value="NOT_ANNOTATED_CDS"/>
    <property type="molecule type" value="Genomic_DNA"/>
</dbReference>
<dbReference type="PANTHER" id="PTHR33662:SF3">
    <property type="entry name" value="FIBROUS SHEATH CABYR-BINDING PROTEIN-LIKE-RELATED"/>
    <property type="match status" value="1"/>
</dbReference>
<feature type="region of interest" description="Linear diubiquitin binding" evidence="5">
    <location>
        <begin position="182"/>
        <end position="184"/>
    </location>
</feature>
<dbReference type="GO" id="GO:1990108">
    <property type="term" value="P:protein linear deubiquitination"/>
    <property type="evidence" value="ECO:0007669"/>
    <property type="project" value="InterPro"/>
</dbReference>
<dbReference type="EMBL" id="AFYH01211709">
    <property type="status" value="NOT_ANNOTATED_CDS"/>
    <property type="molecule type" value="Genomic_DNA"/>
</dbReference>
<dbReference type="PRINTS" id="PR02057">
    <property type="entry name" value="PROTEINF105B"/>
</dbReference>